<sequence>MRFFSSLMILVLETALVRVGQAAPAGFSGAPAVADNGSPGAFNLTRLMGNQTWAPPLRTGTRNDTGLGGAQRDRVFNYYCDSYTYENQVSGASPDAVDCQKIAFNIDTGGGWAWMGGMQHQLASYGTCAFGVEAPWYKFGIVIETGNGDIIEVLIHSIQNLMSADQKVGARGGMRCQDLTWDSGFIDVTWGIYHT</sequence>
<dbReference type="Proteomes" id="UP001287356">
    <property type="component" value="Unassembled WGS sequence"/>
</dbReference>
<evidence type="ECO:0000259" key="2">
    <source>
        <dbReference type="Pfam" id="PF14856"/>
    </source>
</evidence>
<name>A0AAE0KGW1_9PEZI</name>
<protein>
    <submittedName>
        <fullName evidence="3">Necrosis-inducing factor-domain-containing protein</fullName>
    </submittedName>
</protein>
<reference evidence="3" key="2">
    <citation type="submission" date="2023-06" db="EMBL/GenBank/DDBJ databases">
        <authorList>
            <consortium name="Lawrence Berkeley National Laboratory"/>
            <person name="Haridas S."/>
            <person name="Hensen N."/>
            <person name="Bonometti L."/>
            <person name="Westerberg I."/>
            <person name="Brannstrom I.O."/>
            <person name="Guillou S."/>
            <person name="Cros-Aarteil S."/>
            <person name="Calhoun S."/>
            <person name="Kuo A."/>
            <person name="Mondo S."/>
            <person name="Pangilinan J."/>
            <person name="Riley R."/>
            <person name="Labutti K."/>
            <person name="Andreopoulos B."/>
            <person name="Lipzen A."/>
            <person name="Chen C."/>
            <person name="Yanf M."/>
            <person name="Daum C."/>
            <person name="Ng V."/>
            <person name="Clum A."/>
            <person name="Steindorff A."/>
            <person name="Ohm R."/>
            <person name="Martin F."/>
            <person name="Silar P."/>
            <person name="Natvig D."/>
            <person name="Lalanne C."/>
            <person name="Gautier V."/>
            <person name="Ament-Velasquez S.L."/>
            <person name="Kruys A."/>
            <person name="Hutchinson M.I."/>
            <person name="Powell A.J."/>
            <person name="Barry K."/>
            <person name="Miller A.N."/>
            <person name="Grigoriev I.V."/>
            <person name="Debuchy R."/>
            <person name="Gladieux P."/>
            <person name="Thoren M.H."/>
            <person name="Johannesson H."/>
        </authorList>
    </citation>
    <scope>NUCLEOTIDE SEQUENCE</scope>
    <source>
        <strain evidence="3">CBS 958.72</strain>
    </source>
</reference>
<dbReference type="Pfam" id="PF14856">
    <property type="entry name" value="Hce2"/>
    <property type="match status" value="1"/>
</dbReference>
<feature type="chain" id="PRO_5042109593" evidence="1">
    <location>
        <begin position="23"/>
        <end position="195"/>
    </location>
</feature>
<proteinExistence type="predicted"/>
<dbReference type="EMBL" id="JAULSN010000003">
    <property type="protein sequence ID" value="KAK3376309.1"/>
    <property type="molecule type" value="Genomic_DNA"/>
</dbReference>
<dbReference type="InterPro" id="IPR029226">
    <property type="entry name" value="Ecp2-like"/>
</dbReference>
<evidence type="ECO:0000313" key="3">
    <source>
        <dbReference type="EMBL" id="KAK3376309.1"/>
    </source>
</evidence>
<keyword evidence="4" id="KW-1185">Reference proteome</keyword>
<feature type="signal peptide" evidence="1">
    <location>
        <begin position="1"/>
        <end position="22"/>
    </location>
</feature>
<organism evidence="3 4">
    <name type="scientific">Lasiosphaeria ovina</name>
    <dbReference type="NCBI Taxonomy" id="92902"/>
    <lineage>
        <taxon>Eukaryota</taxon>
        <taxon>Fungi</taxon>
        <taxon>Dikarya</taxon>
        <taxon>Ascomycota</taxon>
        <taxon>Pezizomycotina</taxon>
        <taxon>Sordariomycetes</taxon>
        <taxon>Sordariomycetidae</taxon>
        <taxon>Sordariales</taxon>
        <taxon>Lasiosphaeriaceae</taxon>
        <taxon>Lasiosphaeria</taxon>
    </lineage>
</organism>
<comment type="caution">
    <text evidence="3">The sequence shown here is derived from an EMBL/GenBank/DDBJ whole genome shotgun (WGS) entry which is preliminary data.</text>
</comment>
<evidence type="ECO:0000313" key="4">
    <source>
        <dbReference type="Proteomes" id="UP001287356"/>
    </source>
</evidence>
<gene>
    <name evidence="3" type="ORF">B0T24DRAFT_677203</name>
</gene>
<accession>A0AAE0KGW1</accession>
<dbReference type="AlphaFoldDB" id="A0AAE0KGW1"/>
<evidence type="ECO:0000256" key="1">
    <source>
        <dbReference type="SAM" id="SignalP"/>
    </source>
</evidence>
<feature type="domain" description="Ecp2 effector protein-like" evidence="2">
    <location>
        <begin position="79"/>
        <end position="176"/>
    </location>
</feature>
<keyword evidence="1" id="KW-0732">Signal</keyword>
<reference evidence="3" key="1">
    <citation type="journal article" date="2023" name="Mol. Phylogenet. Evol.">
        <title>Genome-scale phylogeny and comparative genomics of the fungal order Sordariales.</title>
        <authorList>
            <person name="Hensen N."/>
            <person name="Bonometti L."/>
            <person name="Westerberg I."/>
            <person name="Brannstrom I.O."/>
            <person name="Guillou S."/>
            <person name="Cros-Aarteil S."/>
            <person name="Calhoun S."/>
            <person name="Haridas S."/>
            <person name="Kuo A."/>
            <person name="Mondo S."/>
            <person name="Pangilinan J."/>
            <person name="Riley R."/>
            <person name="LaButti K."/>
            <person name="Andreopoulos B."/>
            <person name="Lipzen A."/>
            <person name="Chen C."/>
            <person name="Yan M."/>
            <person name="Daum C."/>
            <person name="Ng V."/>
            <person name="Clum A."/>
            <person name="Steindorff A."/>
            <person name="Ohm R.A."/>
            <person name="Martin F."/>
            <person name="Silar P."/>
            <person name="Natvig D.O."/>
            <person name="Lalanne C."/>
            <person name="Gautier V."/>
            <person name="Ament-Velasquez S.L."/>
            <person name="Kruys A."/>
            <person name="Hutchinson M.I."/>
            <person name="Powell A.J."/>
            <person name="Barry K."/>
            <person name="Miller A.N."/>
            <person name="Grigoriev I.V."/>
            <person name="Debuchy R."/>
            <person name="Gladieux P."/>
            <person name="Hiltunen Thoren M."/>
            <person name="Johannesson H."/>
        </authorList>
    </citation>
    <scope>NUCLEOTIDE SEQUENCE</scope>
    <source>
        <strain evidence="3">CBS 958.72</strain>
    </source>
</reference>